<dbReference type="RefSeq" id="WP_013178343.1">
    <property type="nucleotide sequence ID" value="NC_014221.1"/>
</dbReference>
<dbReference type="EMBL" id="CP002049">
    <property type="protein sequence ID" value="ADI14977.1"/>
    <property type="molecule type" value="Genomic_DNA"/>
</dbReference>
<dbReference type="HOGENOM" id="CLU_1165410_0_0_0"/>
<sequence length="238" mass="25462">MTRWLSLGWWYVGGALLLSACSADPVGSAPAASVRPQVTLRATPGGPSGWTVRYTATATGFAGPVRYTFSSCGDFDERAGRHEGENTLLCHHFEPGERTVTVTAEDAAGTTATASVTRTITAAEVPYRGRWRWTLREGGGVRRGYLTITEADVMSKGSLPFDEFASRGRVFECTGETCEDRGEAAIYFSQTGLARPAYALNLQLGAVHPEGDATFGLTPEGAQRLYDGGLELIREGEG</sequence>
<dbReference type="Proteomes" id="UP000000379">
    <property type="component" value="Chromosome"/>
</dbReference>
<dbReference type="KEGG" id="tra:Trad_1861"/>
<name>D7CQJ3_TRURR</name>
<organism evidence="1 2">
    <name type="scientific">Truepera radiovictrix (strain DSM 17093 / CIP 108686 / LMG 22925 / RQ-24)</name>
    <dbReference type="NCBI Taxonomy" id="649638"/>
    <lineage>
        <taxon>Bacteria</taxon>
        <taxon>Thermotogati</taxon>
        <taxon>Deinococcota</taxon>
        <taxon>Deinococci</taxon>
        <taxon>Trueperales</taxon>
        <taxon>Trueperaceae</taxon>
        <taxon>Truepera</taxon>
    </lineage>
</organism>
<dbReference type="STRING" id="649638.Trad_1861"/>
<reference evidence="2" key="1">
    <citation type="submission" date="2010-05" db="EMBL/GenBank/DDBJ databases">
        <title>The complete genome of Truepera radiovictris DSM 17093.</title>
        <authorList>
            <consortium name="US DOE Joint Genome Institute (JGI-PGF)"/>
            <person name="Lucas S."/>
            <person name="Copeland A."/>
            <person name="Lapidus A."/>
            <person name="Glavina del Rio T."/>
            <person name="Dalin E."/>
            <person name="Tice H."/>
            <person name="Bruce D."/>
            <person name="Goodwin L."/>
            <person name="Pitluck S."/>
            <person name="Kyrpides N."/>
            <person name="Mavromatis K."/>
            <person name="Ovchinnikova G."/>
            <person name="Munk A.C."/>
            <person name="Detter J.C."/>
            <person name="Han C."/>
            <person name="Tapia R."/>
            <person name="Land M."/>
            <person name="Hauser L."/>
            <person name="Markowitz V."/>
            <person name="Cheng J.-F."/>
            <person name="Hugenholtz P."/>
            <person name="Woyke T."/>
            <person name="Wu D."/>
            <person name="Tindall B."/>
            <person name="Pomrenke H.G."/>
            <person name="Brambilla E."/>
            <person name="Klenk H.-P."/>
            <person name="Eisen J.A."/>
        </authorList>
    </citation>
    <scope>NUCLEOTIDE SEQUENCE [LARGE SCALE GENOMIC DNA]</scope>
    <source>
        <strain evidence="2">DSM 17093 / CIP 108686 / LMG 22925 / RQ-24</strain>
    </source>
</reference>
<proteinExistence type="predicted"/>
<reference evidence="1 2" key="2">
    <citation type="journal article" date="2011" name="Stand. Genomic Sci.">
        <title>Complete genome sequence of Truepera radiovictrix type strain (RQ-24).</title>
        <authorList>
            <person name="Ivanova N."/>
            <person name="Rohde C."/>
            <person name="Munk C."/>
            <person name="Nolan M."/>
            <person name="Lucas S."/>
            <person name="Del Rio T.G."/>
            <person name="Tice H."/>
            <person name="Deshpande S."/>
            <person name="Cheng J.F."/>
            <person name="Tapia R."/>
            <person name="Han C."/>
            <person name="Goodwin L."/>
            <person name="Pitluck S."/>
            <person name="Liolios K."/>
            <person name="Mavromatis K."/>
            <person name="Mikhailova N."/>
            <person name="Pati A."/>
            <person name="Chen A."/>
            <person name="Palaniappan K."/>
            <person name="Land M."/>
            <person name="Hauser L."/>
            <person name="Chang Y.J."/>
            <person name="Jeffries C.D."/>
            <person name="Brambilla E."/>
            <person name="Rohde M."/>
            <person name="Goker M."/>
            <person name="Tindall B.J."/>
            <person name="Woyke T."/>
            <person name="Bristow J."/>
            <person name="Eisen J.A."/>
            <person name="Markowitz V."/>
            <person name="Hugenholtz P."/>
            <person name="Kyrpides N.C."/>
            <person name="Klenk H.P."/>
            <person name="Lapidus A."/>
        </authorList>
    </citation>
    <scope>NUCLEOTIDE SEQUENCE [LARGE SCALE GENOMIC DNA]</scope>
    <source>
        <strain evidence="2">DSM 17093 / CIP 108686 / LMG 22925 / RQ-24</strain>
    </source>
</reference>
<dbReference type="PROSITE" id="PS51257">
    <property type="entry name" value="PROKAR_LIPOPROTEIN"/>
    <property type="match status" value="1"/>
</dbReference>
<accession>D7CQJ3</accession>
<gene>
    <name evidence="1" type="ordered locus">Trad_1861</name>
</gene>
<dbReference type="AlphaFoldDB" id="D7CQJ3"/>
<protein>
    <recommendedName>
        <fullName evidence="3">PKD domain-containing protein</fullName>
    </recommendedName>
</protein>
<evidence type="ECO:0000313" key="1">
    <source>
        <dbReference type="EMBL" id="ADI14977.1"/>
    </source>
</evidence>
<keyword evidence="2" id="KW-1185">Reference proteome</keyword>
<evidence type="ECO:0000313" key="2">
    <source>
        <dbReference type="Proteomes" id="UP000000379"/>
    </source>
</evidence>
<evidence type="ECO:0008006" key="3">
    <source>
        <dbReference type="Google" id="ProtNLM"/>
    </source>
</evidence>
<dbReference type="CDD" id="cd00146">
    <property type="entry name" value="PKD"/>
    <property type="match status" value="1"/>
</dbReference>